<dbReference type="InterPro" id="IPR017946">
    <property type="entry name" value="PLC-like_Pdiesterase_TIM-brl"/>
</dbReference>
<evidence type="ECO:0000313" key="3">
    <source>
        <dbReference type="Proteomes" id="UP000215788"/>
    </source>
</evidence>
<dbReference type="EMBL" id="NQKI01000033">
    <property type="protein sequence ID" value="OZY58101.1"/>
    <property type="molecule type" value="Genomic_DNA"/>
</dbReference>
<dbReference type="Gene3D" id="3.20.20.190">
    <property type="entry name" value="Phosphatidylinositol (PI) phosphodiesterase"/>
    <property type="match status" value="1"/>
</dbReference>
<proteinExistence type="predicted"/>
<dbReference type="GO" id="GO:0008081">
    <property type="term" value="F:phosphoric diester hydrolase activity"/>
    <property type="evidence" value="ECO:0007669"/>
    <property type="project" value="InterPro"/>
</dbReference>
<dbReference type="RefSeq" id="WP_094994628.1">
    <property type="nucleotide sequence ID" value="NZ_NQKI01000033.1"/>
</dbReference>
<accession>A0A266N6I1</accession>
<reference evidence="2 3" key="1">
    <citation type="submission" date="2017-08" db="EMBL/GenBank/DDBJ databases">
        <title>Genomic and metabolic characterisation of spoilage-associated Pseudomonas species.</title>
        <authorList>
            <person name="Stanborough T."/>
            <person name="Fegan N."/>
            <person name="Powell S.M."/>
            <person name="Singh T."/>
            <person name="Tamplin M.L."/>
            <person name="Chandry P.S."/>
        </authorList>
    </citation>
    <scope>NUCLEOTIDE SEQUENCE [LARGE SCALE GENOMIC DNA]</scope>
    <source>
        <strain evidence="2 3">L1802</strain>
    </source>
</reference>
<dbReference type="OrthoDB" id="7021323at2"/>
<dbReference type="PROSITE" id="PS50007">
    <property type="entry name" value="PIPLC_X_DOMAIN"/>
    <property type="match status" value="1"/>
</dbReference>
<dbReference type="PANTHER" id="PTHR13593">
    <property type="match status" value="1"/>
</dbReference>
<dbReference type="Gene3D" id="2.60.120.1230">
    <property type="match status" value="2"/>
</dbReference>
<dbReference type="GO" id="GO:0006629">
    <property type="term" value="P:lipid metabolic process"/>
    <property type="evidence" value="ECO:0007669"/>
    <property type="project" value="InterPro"/>
</dbReference>
<dbReference type="SUPFAM" id="SSF51695">
    <property type="entry name" value="PLC-like phosphodiesterases"/>
    <property type="match status" value="1"/>
</dbReference>
<evidence type="ECO:0000259" key="1">
    <source>
        <dbReference type="Pfam" id="PF20944"/>
    </source>
</evidence>
<sequence length="629" mass="70410">MTPQSVQITELDRWDRWISETPDIQNLRIEDLILPGTHNSGVDSEALYTSSFGTCQDYSPFNQLIRGVRVLDLRVEFDPTARTQQERFLLVHHIRSGRNIKRDILDALNSFHQRTGGKELVILDFHTFEHFTPDAHAELATLIKTTLGTDALIPAHYRSFTLKQIQSRGPMNTVIAYNRGLRDALFWGGVNQRWKGDFSPSTDALKTFMDSVAQETIPEGELRSIQCAKYNKFPPTPDDFSDKVGQWFASKDINSYIQTFRIINTDWTLRSYIVGNCRHANLIKVAALRPAVQLSPDSSHFVKGIMPGEHRALTIVLHDGQWCREVFFSSSASHNDTIVITSTAQRVTLINGSNLDLNVEHLPLSNGLCFFFIYDGALRRWKLHSPVENPTQSDRHTVHALTSRYPTLAFKMSNRHYSREVLLPANTPEHAVIHAVSSAQLPADIVAPEGARYALRNNDSVVFTRLNSTWQPLNQSTTELMVLSRLSTDNSSLSAAQIKIPRPALSESGVVALNSGVGPTQLTDRAEEQNFTLLNVSVTGPSGAQTSVKLRASRSIGGCAKSPMNNNQPCPEGSSLFFTLEYHLSDNGSLRMGEYWGEFQLEARDSLCPAWRCPIRVLVRVQGIRMIGP</sequence>
<name>A0A266N6I1_9PSED</name>
<dbReference type="Proteomes" id="UP000215788">
    <property type="component" value="Unassembled WGS sequence"/>
</dbReference>
<dbReference type="InterPro" id="IPR051057">
    <property type="entry name" value="PI-PLC_domain"/>
</dbReference>
<dbReference type="PANTHER" id="PTHR13593:SF103">
    <property type="entry name" value="RE10370P"/>
    <property type="match status" value="1"/>
</dbReference>
<comment type="caution">
    <text evidence="2">The sequence shown here is derived from an EMBL/GenBank/DDBJ whole genome shotgun (WGS) entry which is preliminary data.</text>
</comment>
<protein>
    <recommendedName>
        <fullName evidence="1">Metalloprotease StcE beta-sandwich domain-containing protein</fullName>
    </recommendedName>
</protein>
<dbReference type="Pfam" id="PF20944">
    <property type="entry name" value="StcE_b-sandwich"/>
    <property type="match status" value="1"/>
</dbReference>
<evidence type="ECO:0000313" key="2">
    <source>
        <dbReference type="EMBL" id="OZY58101.1"/>
    </source>
</evidence>
<organism evidence="2 3">
    <name type="scientific">Pseudomonas lundensis</name>
    <dbReference type="NCBI Taxonomy" id="86185"/>
    <lineage>
        <taxon>Bacteria</taxon>
        <taxon>Pseudomonadati</taxon>
        <taxon>Pseudomonadota</taxon>
        <taxon>Gammaproteobacteria</taxon>
        <taxon>Pseudomonadales</taxon>
        <taxon>Pseudomonadaceae</taxon>
        <taxon>Pseudomonas</taxon>
    </lineage>
</organism>
<dbReference type="AlphaFoldDB" id="A0A266N6I1"/>
<dbReference type="InterPro" id="IPR048990">
    <property type="entry name" value="StcE_b-sandwich"/>
</dbReference>
<gene>
    <name evidence="2" type="ORF">CJF39_17800</name>
</gene>
<feature type="domain" description="Metalloprotease StcE beta-sandwich" evidence="1">
    <location>
        <begin position="313"/>
        <end position="384"/>
    </location>
</feature>